<dbReference type="PANTHER" id="PTHR46193:SF18">
    <property type="entry name" value="HEXITOL PHOSPHATASE B"/>
    <property type="match status" value="1"/>
</dbReference>
<dbReference type="Proteomes" id="UP001491552">
    <property type="component" value="Unassembled WGS sequence"/>
</dbReference>
<dbReference type="InterPro" id="IPR006439">
    <property type="entry name" value="HAD-SF_hydro_IA"/>
</dbReference>
<proteinExistence type="inferred from homology"/>
<evidence type="ECO:0000256" key="1">
    <source>
        <dbReference type="ARBA" id="ARBA00001946"/>
    </source>
</evidence>
<keyword evidence="7" id="KW-1185">Reference proteome</keyword>
<comment type="similarity">
    <text evidence="2">Belongs to the HAD-like hydrolase superfamily. CbbY/CbbZ/Gph/YieH family.</text>
</comment>
<evidence type="ECO:0000256" key="2">
    <source>
        <dbReference type="ARBA" id="ARBA00006171"/>
    </source>
</evidence>
<keyword evidence="4" id="KW-0460">Magnesium</keyword>
<dbReference type="PANTHER" id="PTHR46193">
    <property type="entry name" value="6-PHOSPHOGLUCONATE PHOSPHATASE"/>
    <property type="match status" value="1"/>
</dbReference>
<dbReference type="InterPro" id="IPR051600">
    <property type="entry name" value="Beta-PGM-like"/>
</dbReference>
<dbReference type="InterPro" id="IPR023198">
    <property type="entry name" value="PGP-like_dom2"/>
</dbReference>
<dbReference type="EMBL" id="JBBMFF010000271">
    <property type="protein sequence ID" value="MEQ2512357.1"/>
    <property type="molecule type" value="Genomic_DNA"/>
</dbReference>
<evidence type="ECO:0000256" key="3">
    <source>
        <dbReference type="ARBA" id="ARBA00022723"/>
    </source>
</evidence>
<comment type="cofactor">
    <cofactor evidence="1">
        <name>Mg(2+)</name>
        <dbReference type="ChEBI" id="CHEBI:18420"/>
    </cofactor>
</comment>
<dbReference type="Gene3D" id="3.40.50.1000">
    <property type="entry name" value="HAD superfamily/HAD-like"/>
    <property type="match status" value="1"/>
</dbReference>
<dbReference type="Gene3D" id="1.10.150.240">
    <property type="entry name" value="Putative phosphatase, domain 2"/>
    <property type="match status" value="1"/>
</dbReference>
<dbReference type="InterPro" id="IPR041492">
    <property type="entry name" value="HAD_2"/>
</dbReference>
<organism evidence="6 7">
    <name type="scientific">Faecousia intestinalis</name>
    <dbReference type="NCBI Taxonomy" id="3133167"/>
    <lineage>
        <taxon>Bacteria</taxon>
        <taxon>Bacillati</taxon>
        <taxon>Bacillota</taxon>
        <taxon>Clostridia</taxon>
        <taxon>Eubacteriales</taxon>
        <taxon>Oscillospiraceae</taxon>
        <taxon>Faecousia</taxon>
    </lineage>
</organism>
<keyword evidence="3" id="KW-0479">Metal-binding</keyword>
<keyword evidence="6" id="KW-0378">Hydrolase</keyword>
<accession>A0ABV1GAH3</accession>
<dbReference type="InterPro" id="IPR036412">
    <property type="entry name" value="HAD-like_sf"/>
</dbReference>
<evidence type="ECO:0000313" key="7">
    <source>
        <dbReference type="Proteomes" id="UP001491552"/>
    </source>
</evidence>
<keyword evidence="5" id="KW-0119">Carbohydrate metabolism</keyword>
<dbReference type="NCBIfam" id="TIGR01509">
    <property type="entry name" value="HAD-SF-IA-v3"/>
    <property type="match status" value="1"/>
</dbReference>
<comment type="caution">
    <text evidence="6">The sequence shown here is derived from an EMBL/GenBank/DDBJ whole genome shotgun (WGS) entry which is preliminary data.</text>
</comment>
<dbReference type="InterPro" id="IPR023214">
    <property type="entry name" value="HAD_sf"/>
</dbReference>
<dbReference type="Pfam" id="PF13419">
    <property type="entry name" value="HAD_2"/>
    <property type="match status" value="1"/>
</dbReference>
<reference evidence="6 7" key="1">
    <citation type="submission" date="2024-03" db="EMBL/GenBank/DDBJ databases">
        <title>Human intestinal bacterial collection.</title>
        <authorList>
            <person name="Pauvert C."/>
            <person name="Hitch T.C.A."/>
            <person name="Clavel T."/>
        </authorList>
    </citation>
    <scope>NUCLEOTIDE SEQUENCE [LARGE SCALE GENOMIC DNA]</scope>
    <source>
        <strain evidence="6 7">CLA-AA-H192</strain>
    </source>
</reference>
<dbReference type="RefSeq" id="WP_349136986.1">
    <property type="nucleotide sequence ID" value="NZ_JBBMFF010000271.1"/>
</dbReference>
<dbReference type="SUPFAM" id="SSF56784">
    <property type="entry name" value="HAD-like"/>
    <property type="match status" value="1"/>
</dbReference>
<evidence type="ECO:0000256" key="5">
    <source>
        <dbReference type="ARBA" id="ARBA00023277"/>
    </source>
</evidence>
<sequence length="186" mass="20563">MKKKLAIFDMDGTLFDTVPANQAAYAVALAPYGVSLSVEDFALHCNGRYYRDFLGELLGGDKAKIDAVHDAKLAAYPALFHRIRENTALFSLLQTLRADYHTALVTSATRCSVEAILRYFHRENCFDLLLTNVEVPHKKPAPDGFLMAMEHFGVAPADTIIFEDSPEGIQAAQASGAPYLLVREIR</sequence>
<dbReference type="GO" id="GO:0016787">
    <property type="term" value="F:hydrolase activity"/>
    <property type="evidence" value="ECO:0007669"/>
    <property type="project" value="UniProtKB-KW"/>
</dbReference>
<dbReference type="SFLD" id="SFLDG01129">
    <property type="entry name" value="C1.5:_HAD__Beta-PGM__Phosphata"/>
    <property type="match status" value="1"/>
</dbReference>
<evidence type="ECO:0000313" key="6">
    <source>
        <dbReference type="EMBL" id="MEQ2512357.1"/>
    </source>
</evidence>
<evidence type="ECO:0000256" key="4">
    <source>
        <dbReference type="ARBA" id="ARBA00022842"/>
    </source>
</evidence>
<protein>
    <submittedName>
        <fullName evidence="6">HAD-IA family hydrolase</fullName>
    </submittedName>
</protein>
<name>A0ABV1GAH3_9FIRM</name>
<dbReference type="PRINTS" id="PR00413">
    <property type="entry name" value="HADHALOGNASE"/>
</dbReference>
<dbReference type="CDD" id="cd07505">
    <property type="entry name" value="HAD_BPGM-like"/>
    <property type="match status" value="1"/>
</dbReference>
<dbReference type="SFLD" id="SFLDS00003">
    <property type="entry name" value="Haloacid_Dehalogenase"/>
    <property type="match status" value="1"/>
</dbReference>
<gene>
    <name evidence="6" type="ORF">WMO66_14095</name>
</gene>